<dbReference type="Gene3D" id="2.40.37.10">
    <property type="entry name" value="Lyase, Ornithine Decarboxylase, Chain A, domain 1"/>
    <property type="match status" value="1"/>
</dbReference>
<feature type="modified residue" description="N6-(pyridoxal phosphate)lysine" evidence="3">
    <location>
        <position position="76"/>
    </location>
</feature>
<dbReference type="SUPFAM" id="SSF50621">
    <property type="entry name" value="Alanine racemase C-terminal domain-like"/>
    <property type="match status" value="1"/>
</dbReference>
<keyword evidence="5" id="KW-0614">Plasmid</keyword>
<evidence type="ECO:0000313" key="6">
    <source>
        <dbReference type="Proteomes" id="UP000245711"/>
    </source>
</evidence>
<comment type="cofactor">
    <cofactor evidence="1 3">
        <name>pyridoxal 5'-phosphate</name>
        <dbReference type="ChEBI" id="CHEBI:597326"/>
    </cofactor>
</comment>
<keyword evidence="6" id="KW-1185">Reference proteome</keyword>
<evidence type="ECO:0000313" key="5">
    <source>
        <dbReference type="EMBL" id="AWK76747.1"/>
    </source>
</evidence>
<dbReference type="PANTHER" id="PTHR43727:SF2">
    <property type="entry name" value="GROUP IV DECARBOXYLASE"/>
    <property type="match status" value="1"/>
</dbReference>
<dbReference type="InterPro" id="IPR022644">
    <property type="entry name" value="De-COase2_N"/>
</dbReference>
<feature type="domain" description="Orn/DAP/Arg decarboxylase 2 N-terminal" evidence="4">
    <location>
        <begin position="53"/>
        <end position="305"/>
    </location>
</feature>
<name>A0A2S2C783_9NOCA</name>
<evidence type="ECO:0000256" key="3">
    <source>
        <dbReference type="PIRSR" id="PIRSR600183-50"/>
    </source>
</evidence>
<dbReference type="PRINTS" id="PR01179">
    <property type="entry name" value="ODADCRBXLASE"/>
</dbReference>
<dbReference type="OrthoDB" id="9802241at2"/>
<sequence length="438" mass="46253">MTRTAPYPPAVGDEPYVVPAGTPVTAAVAAAARTLATEGALPAYLYDLTALDAHVSAVRAAFDATDTRIELLHAVKANPDPELLTVIARHVHGLEVASGGELAHVRRHLPSTPLAFGGPGKTDAELAAALAADVDCYHVESLHEARRLDAAARAVGRTARVLLRVNLPSHSPAGGDAAALTMGGVPSPFGMDPAEADAVATERGQLPGIEVIGIHAHLASGHDAAGCAGLADTVLTWAGHYAHRHGLALHQVNVGGGMAVDYHRPDRLFDWADYARRLDRIVAAAAPDTGRPLTVRIEPGRAVSAYSGWYATRILDLKRSQGSWFAVCAGGTHHLRTPAAKGHDQPLAVLPVRAWDHPWPRPTVSDEAITFVGQLCTPKDVLARQVPVPTLAVGDLVVFAMAGAYAHNISHHDFLMHPAPTVVHLPRRRDPHQPGSRP</sequence>
<protein>
    <recommendedName>
        <fullName evidence="4">Orn/DAP/Arg decarboxylase 2 N-terminal domain-containing protein</fullName>
    </recommendedName>
</protein>
<accession>A0A2S2C783</accession>
<dbReference type="SUPFAM" id="SSF51419">
    <property type="entry name" value="PLP-binding barrel"/>
    <property type="match status" value="1"/>
</dbReference>
<evidence type="ECO:0000259" key="4">
    <source>
        <dbReference type="Pfam" id="PF02784"/>
    </source>
</evidence>
<dbReference type="InterPro" id="IPR000183">
    <property type="entry name" value="Orn/DAP/Arg_de-COase"/>
</dbReference>
<gene>
    <name evidence="5" type="ORF">CBI38_35520</name>
</gene>
<dbReference type="Gene3D" id="3.20.20.10">
    <property type="entry name" value="Alanine racemase"/>
    <property type="match status" value="1"/>
</dbReference>
<feature type="active site" description="Proton donor" evidence="3">
    <location>
        <position position="376"/>
    </location>
</feature>
<organism evidence="5 6">
    <name type="scientific">Rhodococcus oxybenzonivorans</name>
    <dbReference type="NCBI Taxonomy" id="1990687"/>
    <lineage>
        <taxon>Bacteria</taxon>
        <taxon>Bacillati</taxon>
        <taxon>Actinomycetota</taxon>
        <taxon>Actinomycetes</taxon>
        <taxon>Mycobacteriales</taxon>
        <taxon>Nocardiaceae</taxon>
        <taxon>Rhodococcus</taxon>
    </lineage>
</organism>
<dbReference type="InterPro" id="IPR029066">
    <property type="entry name" value="PLP-binding_barrel"/>
</dbReference>
<dbReference type="KEGG" id="roz:CBI38_35520"/>
<dbReference type="RefSeq" id="WP_109336164.1">
    <property type="nucleotide sequence ID" value="NZ_CP021356.1"/>
</dbReference>
<proteinExistence type="predicted"/>
<dbReference type="PANTHER" id="PTHR43727">
    <property type="entry name" value="DIAMINOPIMELATE DECARBOXYLASE"/>
    <property type="match status" value="1"/>
</dbReference>
<dbReference type="InterPro" id="IPR009006">
    <property type="entry name" value="Ala_racemase/Decarboxylase_C"/>
</dbReference>
<dbReference type="GO" id="GO:0009089">
    <property type="term" value="P:lysine biosynthetic process via diaminopimelate"/>
    <property type="evidence" value="ECO:0007669"/>
    <property type="project" value="TreeGrafter"/>
</dbReference>
<evidence type="ECO:0000256" key="2">
    <source>
        <dbReference type="ARBA" id="ARBA00022898"/>
    </source>
</evidence>
<keyword evidence="2 3" id="KW-0663">Pyridoxal phosphate</keyword>
<dbReference type="EMBL" id="CP021356">
    <property type="protein sequence ID" value="AWK76747.1"/>
    <property type="molecule type" value="Genomic_DNA"/>
</dbReference>
<dbReference type="AlphaFoldDB" id="A0A2S2C783"/>
<geneLocation type="plasmid" evidence="6">
    <name>prb29</name>
</geneLocation>
<dbReference type="GO" id="GO:0008836">
    <property type="term" value="F:diaminopimelate decarboxylase activity"/>
    <property type="evidence" value="ECO:0007669"/>
    <property type="project" value="TreeGrafter"/>
</dbReference>
<dbReference type="Proteomes" id="UP000245711">
    <property type="component" value="Plasmid pRB29"/>
</dbReference>
<reference evidence="5 6" key="1">
    <citation type="submission" date="2017-05" db="EMBL/GenBank/DDBJ databases">
        <title>Isolation of Rhodococcus sp. S2-17 biodegrading of BP-3.</title>
        <authorList>
            <person name="Lee Y."/>
            <person name="Kim K.H."/>
            <person name="Chun B.H."/>
            <person name="Jung H.S."/>
            <person name="Jeon C.O."/>
        </authorList>
    </citation>
    <scope>NUCLEOTIDE SEQUENCE [LARGE SCALE GENOMIC DNA]</scope>
    <source>
        <strain evidence="5 6">S2-17</strain>
        <plasmid evidence="6">prb29</plasmid>
    </source>
</reference>
<evidence type="ECO:0000256" key="1">
    <source>
        <dbReference type="ARBA" id="ARBA00001933"/>
    </source>
</evidence>
<dbReference type="Pfam" id="PF02784">
    <property type="entry name" value="Orn_Arg_deC_N"/>
    <property type="match status" value="1"/>
</dbReference>